<evidence type="ECO:0000313" key="2">
    <source>
        <dbReference type="EMBL" id="AEB95082.1"/>
    </source>
</evidence>
<dbReference type="STRING" id="1006006.Mcup_0977"/>
<dbReference type="EMBL" id="CP002656">
    <property type="protein sequence ID" value="AEB95082.1"/>
    <property type="molecule type" value="Genomic_DNA"/>
</dbReference>
<accession>F4G2N4</accession>
<name>F4G2N4_METCR</name>
<dbReference type="Pfam" id="PF03625">
    <property type="entry name" value="DUF302"/>
    <property type="match status" value="1"/>
</dbReference>
<dbReference type="Proteomes" id="UP000007812">
    <property type="component" value="Chromosome"/>
</dbReference>
<feature type="domain" description="DUF302" evidence="1">
    <location>
        <begin position="23"/>
        <end position="84"/>
    </location>
</feature>
<dbReference type="PANTHER" id="PTHR38342">
    <property type="entry name" value="SLR5037 PROTEIN"/>
    <property type="match status" value="1"/>
</dbReference>
<proteinExistence type="predicted"/>
<dbReference type="AlphaFoldDB" id="F4G2N4"/>
<dbReference type="Gene3D" id="3.30.310.70">
    <property type="entry name" value="TT1751-like domain"/>
    <property type="match status" value="1"/>
</dbReference>
<sequence length="113" mass="13059">MDELESEIKKRIIDLGAEIFAEIDHAENAKKVGMRLDPTKVIIFGNPKVGTLLMQERREIAYELPLRIVIWTSSGKTYVGYKRPSELASEFGMRNLEVLKRMDEFMEKITNLN</sequence>
<dbReference type="KEGG" id="mcn:Mcup_0977"/>
<reference evidence="2 3" key="1">
    <citation type="journal article" date="2011" name="J. Bacteriol.">
        <title>Complete genome sequence of Metallosphaera cuprina, a metal sulfide-oxidizing archaeon from a hot spring.</title>
        <authorList>
            <person name="Liu L.J."/>
            <person name="You X.Y."/>
            <person name="Zheng H."/>
            <person name="Wang S."/>
            <person name="Jiang C.Y."/>
            <person name="Liu S.J."/>
        </authorList>
    </citation>
    <scope>NUCLEOTIDE SEQUENCE [LARGE SCALE GENOMIC DNA]</scope>
    <source>
        <strain evidence="2 3">Ar-4</strain>
    </source>
</reference>
<evidence type="ECO:0000313" key="3">
    <source>
        <dbReference type="Proteomes" id="UP000007812"/>
    </source>
</evidence>
<keyword evidence="3" id="KW-1185">Reference proteome</keyword>
<dbReference type="PANTHER" id="PTHR38342:SF2">
    <property type="entry name" value="INNER MEMBRANE OR EXPORTED"/>
    <property type="match status" value="1"/>
</dbReference>
<dbReference type="eggNOG" id="arCOG02761">
    <property type="taxonomic scope" value="Archaea"/>
</dbReference>
<dbReference type="InterPro" id="IPR005180">
    <property type="entry name" value="DUF302"/>
</dbReference>
<dbReference type="HOGENOM" id="CLU_116237_3_2_2"/>
<dbReference type="CDD" id="cd14797">
    <property type="entry name" value="DUF302"/>
    <property type="match status" value="1"/>
</dbReference>
<dbReference type="SUPFAM" id="SSF103247">
    <property type="entry name" value="TT1751-like"/>
    <property type="match status" value="1"/>
</dbReference>
<evidence type="ECO:0000259" key="1">
    <source>
        <dbReference type="Pfam" id="PF03625"/>
    </source>
</evidence>
<gene>
    <name evidence="2" type="ordered locus">Mcup_0977</name>
</gene>
<protein>
    <recommendedName>
        <fullName evidence="1">DUF302 domain-containing protein</fullName>
    </recommendedName>
</protein>
<dbReference type="InterPro" id="IPR035923">
    <property type="entry name" value="TT1751-like_sf"/>
</dbReference>
<organism evidence="2 3">
    <name type="scientific">Metallosphaera cuprina (strain Ar-4)</name>
    <dbReference type="NCBI Taxonomy" id="1006006"/>
    <lineage>
        <taxon>Archaea</taxon>
        <taxon>Thermoproteota</taxon>
        <taxon>Thermoprotei</taxon>
        <taxon>Sulfolobales</taxon>
        <taxon>Sulfolobaceae</taxon>
        <taxon>Metallosphaera</taxon>
    </lineage>
</organism>
<dbReference type="PATRIC" id="fig|1006006.8.peg.970"/>